<feature type="domain" description="Malonyl-CoA:ACP transacylase (MAT)" evidence="2">
    <location>
        <begin position="9"/>
        <end position="307"/>
    </location>
</feature>
<keyword evidence="1" id="KW-0808">Transferase</keyword>
<dbReference type="SUPFAM" id="SSF52151">
    <property type="entry name" value="FabD/lysophospholipase-like"/>
    <property type="match status" value="1"/>
</dbReference>
<dbReference type="InterPro" id="IPR016035">
    <property type="entry name" value="Acyl_Trfase/lysoPLipase"/>
</dbReference>
<dbReference type="InterPro" id="IPR050444">
    <property type="entry name" value="Polyketide_Synthase"/>
</dbReference>
<dbReference type="InterPro" id="IPR016036">
    <property type="entry name" value="Malonyl_transacylase_ACP-bd"/>
</dbReference>
<dbReference type="RefSeq" id="WP_315745793.1">
    <property type="nucleotide sequence ID" value="NZ_JAVYAA010000003.1"/>
</dbReference>
<evidence type="ECO:0000313" key="3">
    <source>
        <dbReference type="EMBL" id="MDT8977358.1"/>
    </source>
</evidence>
<evidence type="ECO:0000256" key="1">
    <source>
        <dbReference type="ARBA" id="ARBA00022679"/>
    </source>
</evidence>
<name>A0AAJ2JUL7_9BACL</name>
<evidence type="ECO:0000259" key="2">
    <source>
        <dbReference type="SMART" id="SM00827"/>
    </source>
</evidence>
<dbReference type="Proteomes" id="UP001250538">
    <property type="component" value="Unassembled WGS sequence"/>
</dbReference>
<evidence type="ECO:0000313" key="4">
    <source>
        <dbReference type="Proteomes" id="UP001250538"/>
    </source>
</evidence>
<reference evidence="4" key="1">
    <citation type="submission" date="2023-09" db="EMBL/GenBank/DDBJ databases">
        <title>Paenibacillus sp. chi10 Genome sequencing and assembly.</title>
        <authorList>
            <person name="Kim I."/>
        </authorList>
    </citation>
    <scope>NUCLEOTIDE SEQUENCE [LARGE SCALE GENOMIC DNA]</scope>
    <source>
        <strain evidence="4">chi10</strain>
    </source>
</reference>
<dbReference type="PANTHER" id="PTHR45681">
    <property type="entry name" value="POLYKETIDE SYNTHASE 44-RELATED"/>
    <property type="match status" value="1"/>
</dbReference>
<dbReference type="SUPFAM" id="SSF55048">
    <property type="entry name" value="Probable ACP-binding domain of malonyl-CoA ACP transacylase"/>
    <property type="match status" value="1"/>
</dbReference>
<dbReference type="PANTHER" id="PTHR45681:SF6">
    <property type="entry name" value="POLYKETIDE SYNTHASE 37"/>
    <property type="match status" value="1"/>
</dbReference>
<dbReference type="InterPro" id="IPR014043">
    <property type="entry name" value="Acyl_transferase_dom"/>
</dbReference>
<proteinExistence type="predicted"/>
<dbReference type="SMART" id="SM00827">
    <property type="entry name" value="PKS_AT"/>
    <property type="match status" value="1"/>
</dbReference>
<dbReference type="AlphaFoldDB" id="A0AAJ2JUL7"/>
<sequence length="326" mass="38132">MDRRRKVFMFSGQGSQYYHMGEDLFHNNEIFQRYMKKLDRIALDMIGNSILEHLFDNKKRKIDLFNRTLFSHPAIFMFEYSMAMTFLELGLEPDYVFGSSLGEYAALSIANVVHVEEMLEIVIRQAQLFEGFCMKGSMLAILNNFHSYDEIPLIHNNSELAAINFNSHYVISGTHENLIMIEKYLRSKEITCQMLPVSFAYHSSLINSIEIEFKKYASQIKFECPKVKILSSSYGNEITGDITKDYIWDVVRKPILFQDAVEYLEKKEECIYFDFGPSGTLSNFVKYNLNRHTASETHAIGTPFSNDIDRFEFICNKFIRKQLEWK</sequence>
<organism evidence="3 4">
    <name type="scientific">Paenibacillus suaedae</name>
    <dbReference type="NCBI Taxonomy" id="3077233"/>
    <lineage>
        <taxon>Bacteria</taxon>
        <taxon>Bacillati</taxon>
        <taxon>Bacillota</taxon>
        <taxon>Bacilli</taxon>
        <taxon>Bacillales</taxon>
        <taxon>Paenibacillaceae</taxon>
        <taxon>Paenibacillus</taxon>
    </lineage>
</organism>
<protein>
    <submittedName>
        <fullName evidence="3">Acyltransferase domain-containing protein</fullName>
    </submittedName>
</protein>
<comment type="caution">
    <text evidence="3">The sequence shown here is derived from an EMBL/GenBank/DDBJ whole genome shotgun (WGS) entry which is preliminary data.</text>
</comment>
<keyword evidence="4" id="KW-1185">Reference proteome</keyword>
<dbReference type="EMBL" id="JAVYAA010000003">
    <property type="protein sequence ID" value="MDT8977358.1"/>
    <property type="molecule type" value="Genomic_DNA"/>
</dbReference>
<dbReference type="GO" id="GO:0016746">
    <property type="term" value="F:acyltransferase activity"/>
    <property type="evidence" value="ECO:0007669"/>
    <property type="project" value="UniProtKB-KW"/>
</dbReference>
<keyword evidence="3" id="KW-0012">Acyltransferase</keyword>
<dbReference type="Pfam" id="PF00698">
    <property type="entry name" value="Acyl_transf_1"/>
    <property type="match status" value="1"/>
</dbReference>
<dbReference type="InterPro" id="IPR001227">
    <property type="entry name" value="Ac_transferase_dom_sf"/>
</dbReference>
<accession>A0AAJ2JUL7</accession>
<dbReference type="Gene3D" id="3.40.366.10">
    <property type="entry name" value="Malonyl-Coenzyme A Acyl Carrier Protein, domain 2"/>
    <property type="match status" value="1"/>
</dbReference>
<gene>
    <name evidence="3" type="ORF">RQP50_14065</name>
</gene>